<keyword evidence="5" id="KW-1185">Reference proteome</keyword>
<feature type="region of interest" description="Disordered" evidence="3">
    <location>
        <begin position="181"/>
        <end position="200"/>
    </location>
</feature>
<dbReference type="RefSeq" id="WP_006912731.1">
    <property type="nucleotide sequence ID" value="NZ_AFNV02000012.1"/>
</dbReference>
<evidence type="ECO:0000313" key="5">
    <source>
        <dbReference type="Proteomes" id="UP000006242"/>
    </source>
</evidence>
<sequence length="232" mass="25077">MSRFAIRFILQAGLITGLIVLAGCAGVRQIDTGNTPGAASAELFVPYQYQVQAIDGTELRSSFYSFDGRDQTLRVAPGEHTLVLRYFDLIEDNGDRTDDYARVLSEPITVSFTARADSRYAVTGERPSTPSAGEAFAANPSLAIENRASGDTVSGEIAVAEPEIETIRRGNTVFAPVGKTAAASADTPQPAPKNAPPQSLQMLKYWWDNASQAERDRFEAWRQQSAGQSGVQ</sequence>
<comment type="similarity">
    <text evidence="1">Belongs to the UPF0319 family.</text>
</comment>
<organism evidence="4 5">
    <name type="scientific">Salinisphaera shabanensis E1L3A</name>
    <dbReference type="NCBI Taxonomy" id="1033802"/>
    <lineage>
        <taxon>Bacteria</taxon>
        <taxon>Pseudomonadati</taxon>
        <taxon>Pseudomonadota</taxon>
        <taxon>Gammaproteobacteria</taxon>
        <taxon>Salinisphaerales</taxon>
        <taxon>Salinisphaeraceae</taxon>
        <taxon>Salinisphaera</taxon>
    </lineage>
</organism>
<evidence type="ECO:0000313" key="4">
    <source>
        <dbReference type="EMBL" id="ERJ19156.1"/>
    </source>
</evidence>
<protein>
    <submittedName>
        <fullName evidence="4">Membrane lipoprotein</fullName>
    </submittedName>
</protein>
<accession>U2E5V0</accession>
<evidence type="ECO:0000256" key="1">
    <source>
        <dbReference type="ARBA" id="ARBA00008490"/>
    </source>
</evidence>
<name>U2E5V0_9GAMM</name>
<keyword evidence="2" id="KW-0732">Signal</keyword>
<dbReference type="Proteomes" id="UP000006242">
    <property type="component" value="Unassembled WGS sequence"/>
</dbReference>
<gene>
    <name evidence="4" type="ORF">SSPSH_001995</name>
</gene>
<dbReference type="AlphaFoldDB" id="U2E5V0"/>
<dbReference type="PROSITE" id="PS51257">
    <property type="entry name" value="PROKAR_LIPOPROTEIN"/>
    <property type="match status" value="1"/>
</dbReference>
<dbReference type="PANTHER" id="PTHR38108:SF1">
    <property type="entry name" value="UPF0319 PROTEIN YCCT"/>
    <property type="match status" value="1"/>
</dbReference>
<evidence type="ECO:0000256" key="2">
    <source>
        <dbReference type="ARBA" id="ARBA00022729"/>
    </source>
</evidence>
<comment type="caution">
    <text evidence="4">The sequence shown here is derived from an EMBL/GenBank/DDBJ whole genome shotgun (WGS) entry which is preliminary data.</text>
</comment>
<evidence type="ECO:0000256" key="3">
    <source>
        <dbReference type="SAM" id="MobiDB-lite"/>
    </source>
</evidence>
<dbReference type="eggNOG" id="COG3110">
    <property type="taxonomic scope" value="Bacteria"/>
</dbReference>
<dbReference type="InterPro" id="IPR018635">
    <property type="entry name" value="UPF0319"/>
</dbReference>
<dbReference type="PANTHER" id="PTHR38108">
    <property type="entry name" value="UPF0319 PROTEIN YCCT"/>
    <property type="match status" value="1"/>
</dbReference>
<dbReference type="Pfam" id="PF09829">
    <property type="entry name" value="DUF2057"/>
    <property type="match status" value="1"/>
</dbReference>
<reference evidence="4 5" key="1">
    <citation type="journal article" date="2011" name="J. Bacteriol.">
        <title>Genome sequence of Salinisphaera shabanensis, a gammaproteobacterium from the harsh, variable environment of the brine-seawater interface of the Shaban Deep in the Red Sea.</title>
        <authorList>
            <person name="Antunes A."/>
            <person name="Alam I."/>
            <person name="Bajic V.B."/>
            <person name="Stingl U."/>
        </authorList>
    </citation>
    <scope>NUCLEOTIDE SEQUENCE [LARGE SCALE GENOMIC DNA]</scope>
    <source>
        <strain evidence="4 5">E1L3A</strain>
    </source>
</reference>
<dbReference type="EMBL" id="AFNV02000012">
    <property type="protein sequence ID" value="ERJ19156.1"/>
    <property type="molecule type" value="Genomic_DNA"/>
</dbReference>
<proteinExistence type="inferred from homology"/>
<dbReference type="OrthoDB" id="5734775at2"/>
<reference evidence="4 5" key="2">
    <citation type="journal article" date="2013" name="PLoS ONE">
        <title>INDIGO - INtegrated Data Warehouse of MIcrobial GenOmes with Examples from the Red Sea Extremophiles.</title>
        <authorList>
            <person name="Alam I."/>
            <person name="Antunes A."/>
            <person name="Kamau A.A."/>
            <person name="Ba Alawi W."/>
            <person name="Kalkatawi M."/>
            <person name="Stingl U."/>
            <person name="Bajic V.B."/>
        </authorList>
    </citation>
    <scope>NUCLEOTIDE SEQUENCE [LARGE SCALE GENOMIC DNA]</scope>
    <source>
        <strain evidence="4 5">E1L3A</strain>
    </source>
</reference>
<keyword evidence="4" id="KW-0449">Lipoprotein</keyword>